<proteinExistence type="inferred from homology"/>
<evidence type="ECO:0000256" key="3">
    <source>
        <dbReference type="ARBA" id="ARBA00010117"/>
    </source>
</evidence>
<dbReference type="GO" id="GO:0045277">
    <property type="term" value="C:respiratory chain complex IV"/>
    <property type="evidence" value="ECO:0007669"/>
    <property type="project" value="InterPro"/>
</dbReference>
<feature type="transmembrane region" description="Helical" evidence="10">
    <location>
        <begin position="40"/>
        <end position="59"/>
    </location>
</feature>
<dbReference type="GO" id="GO:0005743">
    <property type="term" value="C:mitochondrial inner membrane"/>
    <property type="evidence" value="ECO:0007669"/>
    <property type="project" value="UniProtKB-SubCell"/>
</dbReference>
<evidence type="ECO:0000256" key="10">
    <source>
        <dbReference type="SAM" id="Phobius"/>
    </source>
</evidence>
<dbReference type="AlphaFoldDB" id="A0A8T2LAV7"/>
<dbReference type="PANTHER" id="PTHR16717">
    <property type="entry name" value="CYTOCHROME C OXIDASE POLYPEPTIDE VIII"/>
    <property type="match status" value="1"/>
</dbReference>
<evidence type="ECO:0000256" key="6">
    <source>
        <dbReference type="ARBA" id="ARBA00022946"/>
    </source>
</evidence>
<protein>
    <submittedName>
        <fullName evidence="11">Cytochrome c oxidase subunit 8B, mitochondrial-like</fullName>
    </submittedName>
</protein>
<name>A0A8T2LAV7_ASTMX</name>
<dbReference type="InterPro" id="IPR003205">
    <property type="entry name" value="Cyt_c_oxidase_su8"/>
</dbReference>
<gene>
    <name evidence="11" type="ORF">AMEX_G17788</name>
</gene>
<evidence type="ECO:0000256" key="8">
    <source>
        <dbReference type="ARBA" id="ARBA00023128"/>
    </source>
</evidence>
<reference evidence="11 12" key="1">
    <citation type="submission" date="2021-07" db="EMBL/GenBank/DDBJ databases">
        <authorList>
            <person name="Imarazene B."/>
            <person name="Zahm M."/>
            <person name="Klopp C."/>
            <person name="Cabau C."/>
            <person name="Beille S."/>
            <person name="Jouanno E."/>
            <person name="Castinel A."/>
            <person name="Lluch J."/>
            <person name="Gil L."/>
            <person name="Kuchtly C."/>
            <person name="Lopez Roques C."/>
            <person name="Donnadieu C."/>
            <person name="Parrinello H."/>
            <person name="Journot L."/>
            <person name="Du K."/>
            <person name="Schartl M."/>
            <person name="Retaux S."/>
            <person name="Guiguen Y."/>
        </authorList>
    </citation>
    <scope>NUCLEOTIDE SEQUENCE [LARGE SCALE GENOMIC DNA]</scope>
    <source>
        <strain evidence="11">Pach_M1</strain>
        <tissue evidence="11">Testis</tissue>
    </source>
</reference>
<dbReference type="InterPro" id="IPR036548">
    <property type="entry name" value="Cyt_c_oxidase_su8_sf"/>
</dbReference>
<dbReference type="SUPFAM" id="SSF81431">
    <property type="entry name" value="Mitochondrial cytochrome c oxidase subunit VIIIb (aka IX)"/>
    <property type="match status" value="1"/>
</dbReference>
<dbReference type="PANTHER" id="PTHR16717:SF7">
    <property type="entry name" value="CYTOCHROME C OXIDASE SUBUNIT 8A, MITOCHONDRIAL-LIKE"/>
    <property type="match status" value="1"/>
</dbReference>
<comment type="caution">
    <text evidence="11">The sequence shown here is derived from an EMBL/GenBank/DDBJ whole genome shotgun (WGS) entry which is preliminary data.</text>
</comment>
<dbReference type="Gene3D" id="4.10.81.10">
    <property type="entry name" value="Cytochrome c oxidase, subunit 8"/>
    <property type="match status" value="1"/>
</dbReference>
<evidence type="ECO:0000256" key="1">
    <source>
        <dbReference type="ARBA" id="ARBA00004434"/>
    </source>
</evidence>
<evidence type="ECO:0000256" key="7">
    <source>
        <dbReference type="ARBA" id="ARBA00022989"/>
    </source>
</evidence>
<comment type="subcellular location">
    <subcellularLocation>
        <location evidence="1">Mitochondrion inner membrane</location>
        <topology evidence="1">Single-pass membrane protein</topology>
    </subcellularLocation>
</comment>
<evidence type="ECO:0000256" key="5">
    <source>
        <dbReference type="ARBA" id="ARBA00022792"/>
    </source>
</evidence>
<evidence type="ECO:0000256" key="9">
    <source>
        <dbReference type="ARBA" id="ARBA00023136"/>
    </source>
</evidence>
<accession>A0A8T2LAV7</accession>
<sequence>MLLGLRGWVRALARAKLPQQDHRSNIHCKPPKDNIGPGQTVFTMSVFALALLVPAGWIMHHIPVYKQRPPPEV</sequence>
<dbReference type="EMBL" id="JAICCE010000014">
    <property type="protein sequence ID" value="KAG9268780.1"/>
    <property type="molecule type" value="Genomic_DNA"/>
</dbReference>
<dbReference type="Proteomes" id="UP000752171">
    <property type="component" value="Unassembled WGS sequence"/>
</dbReference>
<keyword evidence="7 10" id="KW-1133">Transmembrane helix</keyword>
<keyword evidence="8" id="KW-0496">Mitochondrion</keyword>
<keyword evidence="4 10" id="KW-0812">Transmembrane</keyword>
<evidence type="ECO:0000256" key="2">
    <source>
        <dbReference type="ARBA" id="ARBA00004673"/>
    </source>
</evidence>
<keyword evidence="5" id="KW-0999">Mitochondrion inner membrane</keyword>
<organism evidence="11 12">
    <name type="scientific">Astyanax mexicanus</name>
    <name type="common">Blind cave fish</name>
    <name type="synonym">Astyanax fasciatus mexicanus</name>
    <dbReference type="NCBI Taxonomy" id="7994"/>
    <lineage>
        <taxon>Eukaryota</taxon>
        <taxon>Metazoa</taxon>
        <taxon>Chordata</taxon>
        <taxon>Craniata</taxon>
        <taxon>Vertebrata</taxon>
        <taxon>Euteleostomi</taxon>
        <taxon>Actinopterygii</taxon>
        <taxon>Neopterygii</taxon>
        <taxon>Teleostei</taxon>
        <taxon>Ostariophysi</taxon>
        <taxon>Characiformes</taxon>
        <taxon>Characoidei</taxon>
        <taxon>Acestrorhamphidae</taxon>
        <taxon>Acestrorhamphinae</taxon>
        <taxon>Astyanax</taxon>
    </lineage>
</organism>
<evidence type="ECO:0000313" key="12">
    <source>
        <dbReference type="Proteomes" id="UP000752171"/>
    </source>
</evidence>
<dbReference type="Pfam" id="PF02285">
    <property type="entry name" value="COX8"/>
    <property type="match status" value="1"/>
</dbReference>
<comment type="similarity">
    <text evidence="3">Belongs to the cytochrome c oxidase VIII family.</text>
</comment>
<evidence type="ECO:0000313" key="11">
    <source>
        <dbReference type="EMBL" id="KAG9268780.1"/>
    </source>
</evidence>
<keyword evidence="6" id="KW-0809">Transit peptide</keyword>
<comment type="pathway">
    <text evidence="2">Energy metabolism; oxidative phosphorylation.</text>
</comment>
<evidence type="ECO:0000256" key="4">
    <source>
        <dbReference type="ARBA" id="ARBA00022692"/>
    </source>
</evidence>
<keyword evidence="9 10" id="KW-0472">Membrane</keyword>
<dbReference type="GO" id="GO:0006123">
    <property type="term" value="P:mitochondrial electron transport, cytochrome c to oxygen"/>
    <property type="evidence" value="ECO:0007669"/>
    <property type="project" value="InterPro"/>
</dbReference>